<reference evidence="2" key="1">
    <citation type="submission" date="2020-08" db="EMBL/GenBank/DDBJ databases">
        <title>Genome public.</title>
        <authorList>
            <person name="Liu C."/>
            <person name="Sun Q."/>
        </authorList>
    </citation>
    <scope>NUCLEOTIDE SEQUENCE</scope>
    <source>
        <strain evidence="2">BX1005</strain>
    </source>
</reference>
<feature type="transmembrane region" description="Helical" evidence="1">
    <location>
        <begin position="160"/>
        <end position="183"/>
    </location>
</feature>
<keyword evidence="1" id="KW-0812">Transmembrane</keyword>
<sequence length="396" mass="44720">MGEKMPKNRFRHYCAIVLMTICLSLLFAYLNGLMMDGTVSYLFINAVYLAVLLYTLETNRIHLRIANNSFNHYGMIAVCYGICCIVVTGCYFLPAFTFPAAGIALFLGICSNIEIATISSTFLCLILCMATGGNFYEFAAYILLLFTGAQMAKTMQEKKYRLWGCMILTAVSVAVPMLFYYLSYAESRLSLLFWNSAFAGFVLILYHISADRLYDKTAYSKIDFIEKILKEDYPLVQDMKNYSKAEYVHAMKVATIARKCAAEIGADEMIATAAGFYYRLGILEGEPFIENGIHLAMEKCFPDAIIKILSEYNGEERLPTSKESAIVHMVDACLKKIELLMGNNLSSSWNQDMVIYQTLNELSATGIYDESGLSMNQFLKLRELLVREEISYDNND</sequence>
<dbReference type="AlphaFoldDB" id="A0A923LLW0"/>
<evidence type="ECO:0008006" key="4">
    <source>
        <dbReference type="Google" id="ProtNLM"/>
    </source>
</evidence>
<keyword evidence="3" id="KW-1185">Reference proteome</keyword>
<name>A0A923LLW0_9FIRM</name>
<evidence type="ECO:0000313" key="2">
    <source>
        <dbReference type="EMBL" id="MBC5713207.1"/>
    </source>
</evidence>
<feature type="transmembrane region" description="Helical" evidence="1">
    <location>
        <begin position="12"/>
        <end position="32"/>
    </location>
</feature>
<gene>
    <name evidence="2" type="ORF">H8S17_03115</name>
</gene>
<keyword evidence="1" id="KW-1133">Transmembrane helix</keyword>
<feature type="transmembrane region" description="Helical" evidence="1">
    <location>
        <begin position="77"/>
        <end position="109"/>
    </location>
</feature>
<accession>A0A923LLW0</accession>
<dbReference type="RefSeq" id="WP_186866208.1">
    <property type="nucleotide sequence ID" value="NZ_JACOPH010000002.1"/>
</dbReference>
<feature type="transmembrane region" description="Helical" evidence="1">
    <location>
        <begin position="38"/>
        <end position="56"/>
    </location>
</feature>
<comment type="caution">
    <text evidence="2">The sequence shown here is derived from an EMBL/GenBank/DDBJ whole genome shotgun (WGS) entry which is preliminary data.</text>
</comment>
<dbReference type="Proteomes" id="UP000606720">
    <property type="component" value="Unassembled WGS sequence"/>
</dbReference>
<keyword evidence="1" id="KW-0472">Membrane</keyword>
<dbReference type="SUPFAM" id="SSF109604">
    <property type="entry name" value="HD-domain/PDEase-like"/>
    <property type="match status" value="1"/>
</dbReference>
<feature type="transmembrane region" description="Helical" evidence="1">
    <location>
        <begin position="115"/>
        <end position="148"/>
    </location>
</feature>
<proteinExistence type="predicted"/>
<feature type="transmembrane region" description="Helical" evidence="1">
    <location>
        <begin position="189"/>
        <end position="208"/>
    </location>
</feature>
<dbReference type="EMBL" id="JACOPH010000002">
    <property type="protein sequence ID" value="MBC5713207.1"/>
    <property type="molecule type" value="Genomic_DNA"/>
</dbReference>
<protein>
    <recommendedName>
        <fullName evidence="4">HD domain-containing protein</fullName>
    </recommendedName>
</protein>
<evidence type="ECO:0000256" key="1">
    <source>
        <dbReference type="SAM" id="Phobius"/>
    </source>
</evidence>
<evidence type="ECO:0000313" key="3">
    <source>
        <dbReference type="Proteomes" id="UP000606720"/>
    </source>
</evidence>
<organism evidence="2 3">
    <name type="scientific">Roseburia zhanii</name>
    <dbReference type="NCBI Taxonomy" id="2763064"/>
    <lineage>
        <taxon>Bacteria</taxon>
        <taxon>Bacillati</taxon>
        <taxon>Bacillota</taxon>
        <taxon>Clostridia</taxon>
        <taxon>Lachnospirales</taxon>
        <taxon>Lachnospiraceae</taxon>
        <taxon>Roseburia</taxon>
    </lineage>
</organism>